<organism evidence="7 8">
    <name type="scientific">Gymnopilus dilepis</name>
    <dbReference type="NCBI Taxonomy" id="231916"/>
    <lineage>
        <taxon>Eukaryota</taxon>
        <taxon>Fungi</taxon>
        <taxon>Dikarya</taxon>
        <taxon>Basidiomycota</taxon>
        <taxon>Agaricomycotina</taxon>
        <taxon>Agaricomycetes</taxon>
        <taxon>Agaricomycetidae</taxon>
        <taxon>Agaricales</taxon>
        <taxon>Agaricineae</taxon>
        <taxon>Hymenogastraceae</taxon>
        <taxon>Gymnopilus</taxon>
    </lineage>
</organism>
<protein>
    <recommendedName>
        <fullName evidence="6">FAD-binding domain-containing protein</fullName>
    </recommendedName>
</protein>
<proteinExistence type="predicted"/>
<dbReference type="EMBL" id="NHYE01005655">
    <property type="protein sequence ID" value="PPQ65337.1"/>
    <property type="molecule type" value="Genomic_DNA"/>
</dbReference>
<sequence length="914" mass="102521">MSQKLRIAIVGGGIGGLALAVALKHLNLEDRIQVDIYEAAAELKQIGAGITLWPRGLEILREMGLGGILAERMAASEGRELQDTIHVFRKSDQAEGVTVLDLETRGSQVFHRAELQDILLKNMSSNSIHLHPSHRLATYEERAEDVELHFKNGEKAVCDLLVGADGLNSAVRSGLLAEGKECSGEEAHEKSQPVWSGTTVYRELLDADDIKRDRPHHRSLKQLTVSLGKNKHIVAYPVSQGTFVNVVVFFPDPEKEGTYIEGPAVSNVVTHDLVAQFEGWEEDVTVIAKHMSRPSRWLLQTVKPLDKYTSRRAILIGDAAHAMEPHLANGAGQAIEDAYIFSNILAKALQNDAANLPELTRTYDAVRRPFGNFAVQASRDHGRLYDLLASGFEDVKEGEIISAEKLAELGKRIDESFAWTVSHIPGLRVPFWPLGLPGVLLPVTWWNPSVFFTWEWRHNLYKRFGHDTFSVVSFVTGPSGFYSANLDIARQVAIGGHKTSFVKPRDMSRALLLWGMNIVAADGELWRKHRRIMGPAFNMDLYQLVWQESLRMYKEMIAAEGWDGKKTIEIPVIQKLTFKFALLIIGRCGFGFDFNWFSPPRAADGSMSVLEALRIVGDSYMIAVFLPKWIQNLPFKKLKESKEAHQQMMHFMQTQVSERKAEIQSQSEAADNRHDAFTMLVKANEEQGKFKLDDQELIGNVYIMLFAGHETTAHTLAATLGFLSVHEDVQEELYQQVVSVVGHDRDPVFDDYNKLDKVLAGFYEALRLFPAGYILIREAYEDTVLHVPKPVGEEGTTTIPVPKGTQVVVDMIGAQLNPRYFDSPEEFRPSRWYGLAHDSEAFSAFSIGPRACIGRKFATVEAVCFLSMLLRDFKVQPLLQPAETVQQWKDRVLDAKIAITLGVKDVPLKFVRRA</sequence>
<gene>
    <name evidence="7" type="ORF">CVT26_000052</name>
</gene>
<evidence type="ECO:0000256" key="5">
    <source>
        <dbReference type="ARBA" id="ARBA00023004"/>
    </source>
</evidence>
<comment type="caution">
    <text evidence="7">The sequence shown here is derived from an EMBL/GenBank/DDBJ whole genome shotgun (WGS) entry which is preliminary data.</text>
</comment>
<dbReference type="GO" id="GO:0005506">
    <property type="term" value="F:iron ion binding"/>
    <property type="evidence" value="ECO:0007669"/>
    <property type="project" value="InterPro"/>
</dbReference>
<dbReference type="InterPro" id="IPR017972">
    <property type="entry name" value="Cyt_P450_CS"/>
</dbReference>
<dbReference type="GO" id="GO:0016705">
    <property type="term" value="F:oxidoreductase activity, acting on paired donors, with incorporation or reduction of molecular oxygen"/>
    <property type="evidence" value="ECO:0007669"/>
    <property type="project" value="InterPro"/>
</dbReference>
<feature type="domain" description="FAD-binding" evidence="6">
    <location>
        <begin position="6"/>
        <end position="377"/>
    </location>
</feature>
<dbReference type="PROSITE" id="PS00086">
    <property type="entry name" value="CYTOCHROME_P450"/>
    <property type="match status" value="1"/>
</dbReference>
<dbReference type="Pfam" id="PF01494">
    <property type="entry name" value="FAD_binding_3"/>
    <property type="match status" value="1"/>
</dbReference>
<keyword evidence="1" id="KW-0285">Flavoprotein</keyword>
<evidence type="ECO:0000256" key="1">
    <source>
        <dbReference type="ARBA" id="ARBA00022630"/>
    </source>
</evidence>
<dbReference type="PANTHER" id="PTHR46720:SF3">
    <property type="entry name" value="FAD-BINDING DOMAIN-CONTAINING PROTEIN-RELATED"/>
    <property type="match status" value="1"/>
</dbReference>
<dbReference type="GO" id="GO:0071949">
    <property type="term" value="F:FAD binding"/>
    <property type="evidence" value="ECO:0007669"/>
    <property type="project" value="InterPro"/>
</dbReference>
<evidence type="ECO:0000259" key="6">
    <source>
        <dbReference type="Pfam" id="PF01494"/>
    </source>
</evidence>
<name>A0A409VGE8_9AGAR</name>
<dbReference type="InterPro" id="IPR036188">
    <property type="entry name" value="FAD/NAD-bd_sf"/>
</dbReference>
<dbReference type="Gene3D" id="3.50.50.60">
    <property type="entry name" value="FAD/NAD(P)-binding domain"/>
    <property type="match status" value="1"/>
</dbReference>
<dbReference type="Gene3D" id="1.10.630.10">
    <property type="entry name" value="Cytochrome P450"/>
    <property type="match status" value="1"/>
</dbReference>
<dbReference type="OrthoDB" id="1470350at2759"/>
<keyword evidence="2" id="KW-0479">Metal-binding</keyword>
<dbReference type="GO" id="GO:0044550">
    <property type="term" value="P:secondary metabolite biosynthetic process"/>
    <property type="evidence" value="ECO:0007669"/>
    <property type="project" value="TreeGrafter"/>
</dbReference>
<keyword evidence="5" id="KW-0408">Iron</keyword>
<dbReference type="AlphaFoldDB" id="A0A409VGE8"/>
<keyword evidence="3" id="KW-0274">FAD</keyword>
<dbReference type="InterPro" id="IPR001128">
    <property type="entry name" value="Cyt_P450"/>
</dbReference>
<evidence type="ECO:0000256" key="2">
    <source>
        <dbReference type="ARBA" id="ARBA00022723"/>
    </source>
</evidence>
<dbReference type="SUPFAM" id="SSF54373">
    <property type="entry name" value="FAD-linked reductases, C-terminal domain"/>
    <property type="match status" value="1"/>
</dbReference>
<keyword evidence="4" id="KW-0560">Oxidoreductase</keyword>
<dbReference type="InterPro" id="IPR051104">
    <property type="entry name" value="FAD_monoxygenase"/>
</dbReference>
<evidence type="ECO:0000256" key="4">
    <source>
        <dbReference type="ARBA" id="ARBA00023002"/>
    </source>
</evidence>
<dbReference type="InParanoid" id="A0A409VGE8"/>
<dbReference type="PRINTS" id="PR00420">
    <property type="entry name" value="RNGMNOXGNASE"/>
</dbReference>
<dbReference type="Pfam" id="PF00067">
    <property type="entry name" value="p450"/>
    <property type="match status" value="1"/>
</dbReference>
<dbReference type="GO" id="GO:0004497">
    <property type="term" value="F:monooxygenase activity"/>
    <property type="evidence" value="ECO:0007669"/>
    <property type="project" value="InterPro"/>
</dbReference>
<evidence type="ECO:0000256" key="3">
    <source>
        <dbReference type="ARBA" id="ARBA00022827"/>
    </source>
</evidence>
<dbReference type="GO" id="GO:0020037">
    <property type="term" value="F:heme binding"/>
    <property type="evidence" value="ECO:0007669"/>
    <property type="project" value="InterPro"/>
</dbReference>
<dbReference type="InterPro" id="IPR036396">
    <property type="entry name" value="Cyt_P450_sf"/>
</dbReference>
<dbReference type="PANTHER" id="PTHR46720">
    <property type="entry name" value="HYDROXYLASE, PUTATIVE (AFU_ORTHOLOGUE AFUA_3G01460)-RELATED"/>
    <property type="match status" value="1"/>
</dbReference>
<dbReference type="InterPro" id="IPR002938">
    <property type="entry name" value="FAD-bd"/>
</dbReference>
<evidence type="ECO:0000313" key="8">
    <source>
        <dbReference type="Proteomes" id="UP000284706"/>
    </source>
</evidence>
<dbReference type="STRING" id="231916.A0A409VGE8"/>
<reference evidence="7 8" key="1">
    <citation type="journal article" date="2018" name="Evol. Lett.">
        <title>Horizontal gene cluster transfer increased hallucinogenic mushroom diversity.</title>
        <authorList>
            <person name="Reynolds H.T."/>
            <person name="Vijayakumar V."/>
            <person name="Gluck-Thaler E."/>
            <person name="Korotkin H.B."/>
            <person name="Matheny P.B."/>
            <person name="Slot J.C."/>
        </authorList>
    </citation>
    <scope>NUCLEOTIDE SEQUENCE [LARGE SCALE GENOMIC DNA]</scope>
    <source>
        <strain evidence="7 8">SRW20</strain>
    </source>
</reference>
<dbReference type="SUPFAM" id="SSF48264">
    <property type="entry name" value="Cytochrome P450"/>
    <property type="match status" value="1"/>
</dbReference>
<dbReference type="Proteomes" id="UP000284706">
    <property type="component" value="Unassembled WGS sequence"/>
</dbReference>
<dbReference type="SUPFAM" id="SSF51905">
    <property type="entry name" value="FAD/NAD(P)-binding domain"/>
    <property type="match status" value="1"/>
</dbReference>
<accession>A0A409VGE8</accession>
<keyword evidence="8" id="KW-1185">Reference proteome</keyword>
<evidence type="ECO:0000313" key="7">
    <source>
        <dbReference type="EMBL" id="PPQ65337.1"/>
    </source>
</evidence>